<dbReference type="InterPro" id="IPR042266">
    <property type="entry name" value="PPPDE_sf"/>
</dbReference>
<protein>
    <submittedName>
        <fullName evidence="6">PPPDE peptidase domain-containing protein 1</fullName>
    </submittedName>
</protein>
<accession>A0A0K9Q149</accession>
<evidence type="ECO:0000313" key="6">
    <source>
        <dbReference type="EMBL" id="KMZ75036.1"/>
    </source>
</evidence>
<proteinExistence type="inferred from homology"/>
<dbReference type="SMART" id="SM01179">
    <property type="entry name" value="DUF862"/>
    <property type="match status" value="1"/>
</dbReference>
<comment type="similarity">
    <text evidence="1">Belongs to the DeSI family.</text>
</comment>
<dbReference type="PANTHER" id="PTHR12378:SF80">
    <property type="entry name" value="IP06716P-RELATED"/>
    <property type="match status" value="1"/>
</dbReference>
<reference evidence="7" key="1">
    <citation type="journal article" date="2016" name="Nature">
        <title>The genome of the seagrass Zostera marina reveals angiosperm adaptation to the sea.</title>
        <authorList>
            <person name="Olsen J.L."/>
            <person name="Rouze P."/>
            <person name="Verhelst B."/>
            <person name="Lin Y.-C."/>
            <person name="Bayer T."/>
            <person name="Collen J."/>
            <person name="Dattolo E."/>
            <person name="De Paoli E."/>
            <person name="Dittami S."/>
            <person name="Maumus F."/>
            <person name="Michel G."/>
            <person name="Kersting A."/>
            <person name="Lauritano C."/>
            <person name="Lohaus R."/>
            <person name="Toepel M."/>
            <person name="Tonon T."/>
            <person name="Vanneste K."/>
            <person name="Amirebrahimi M."/>
            <person name="Brakel J."/>
            <person name="Bostroem C."/>
            <person name="Chovatia M."/>
            <person name="Grimwood J."/>
            <person name="Jenkins J.W."/>
            <person name="Jueterbock A."/>
            <person name="Mraz A."/>
            <person name="Stam W.T."/>
            <person name="Tice H."/>
            <person name="Bornberg-Bauer E."/>
            <person name="Green P.J."/>
            <person name="Pearson G.A."/>
            <person name="Procaccini G."/>
            <person name="Duarte C.M."/>
            <person name="Schmutz J."/>
            <person name="Reusch T.B.H."/>
            <person name="Van de Peer Y."/>
        </authorList>
    </citation>
    <scope>NUCLEOTIDE SEQUENCE [LARGE SCALE GENOMIC DNA]</scope>
    <source>
        <strain evidence="7">cv. Finnish</strain>
    </source>
</reference>
<dbReference type="OMA" id="MPEYHEC"/>
<evidence type="ECO:0000313" key="7">
    <source>
        <dbReference type="Proteomes" id="UP000036987"/>
    </source>
</evidence>
<feature type="domain" description="PPPDE" evidence="5">
    <location>
        <begin position="21"/>
        <end position="158"/>
    </location>
</feature>
<dbReference type="Gene3D" id="3.90.1720.30">
    <property type="entry name" value="PPPDE domains"/>
    <property type="match status" value="1"/>
</dbReference>
<evidence type="ECO:0000256" key="4">
    <source>
        <dbReference type="SAM" id="MobiDB-lite"/>
    </source>
</evidence>
<evidence type="ECO:0000256" key="1">
    <source>
        <dbReference type="ARBA" id="ARBA00008140"/>
    </source>
</evidence>
<organism evidence="6 7">
    <name type="scientific">Zostera marina</name>
    <name type="common">Eelgrass</name>
    <dbReference type="NCBI Taxonomy" id="29655"/>
    <lineage>
        <taxon>Eukaryota</taxon>
        <taxon>Viridiplantae</taxon>
        <taxon>Streptophyta</taxon>
        <taxon>Embryophyta</taxon>
        <taxon>Tracheophyta</taxon>
        <taxon>Spermatophyta</taxon>
        <taxon>Magnoliopsida</taxon>
        <taxon>Liliopsida</taxon>
        <taxon>Zosteraceae</taxon>
        <taxon>Zostera</taxon>
    </lineage>
</organism>
<keyword evidence="2" id="KW-0645">Protease</keyword>
<evidence type="ECO:0000256" key="2">
    <source>
        <dbReference type="ARBA" id="ARBA00022670"/>
    </source>
</evidence>
<name>A0A0K9Q149_ZOSMR</name>
<comment type="caution">
    <text evidence="6">The sequence shown here is derived from an EMBL/GenBank/DDBJ whole genome shotgun (WGS) entry which is preliminary data.</text>
</comment>
<evidence type="ECO:0000256" key="3">
    <source>
        <dbReference type="ARBA" id="ARBA00022801"/>
    </source>
</evidence>
<dbReference type="PROSITE" id="PS51858">
    <property type="entry name" value="PPPDE"/>
    <property type="match status" value="1"/>
</dbReference>
<evidence type="ECO:0000259" key="5">
    <source>
        <dbReference type="PROSITE" id="PS51858"/>
    </source>
</evidence>
<dbReference type="InterPro" id="IPR008580">
    <property type="entry name" value="PPPDE_dom"/>
</dbReference>
<dbReference type="GO" id="GO:0101005">
    <property type="term" value="F:deubiquitinase activity"/>
    <property type="evidence" value="ECO:0000318"/>
    <property type="project" value="GO_Central"/>
</dbReference>
<sequence length="214" mass="23903">MGSMLSLECERDENGNGDAKTPLLLNVYDLTNQNDYMYWCGVGIYHSGIEVHGLEYGYGAHEYPTSGVFEVEPKSCPGFKYRCTIVLGYVNMAPSEFRTFMESIVGDYYGDMYHLVYKNCNHFSDDICSRLTGKRIPAWINRLANIGAVCSCLLPESLQLPAIKQPLEYHLGSEDGSESPSIISAQESDDTDQDRLLSPPKTGGDVAFIQEVRR</sequence>
<dbReference type="EMBL" id="LFYR01000216">
    <property type="protein sequence ID" value="KMZ75036.1"/>
    <property type="molecule type" value="Genomic_DNA"/>
</dbReference>
<keyword evidence="7" id="KW-1185">Reference proteome</keyword>
<dbReference type="Proteomes" id="UP000036987">
    <property type="component" value="Unassembled WGS sequence"/>
</dbReference>
<dbReference type="Pfam" id="PF05903">
    <property type="entry name" value="Peptidase_C97"/>
    <property type="match status" value="1"/>
</dbReference>
<dbReference type="OrthoDB" id="412286at2759"/>
<dbReference type="PANTHER" id="PTHR12378">
    <property type="entry name" value="DESUMOYLATING ISOPEPTIDASE"/>
    <property type="match status" value="1"/>
</dbReference>
<keyword evidence="3" id="KW-0378">Hydrolase</keyword>
<dbReference type="AlphaFoldDB" id="A0A0K9Q149"/>
<feature type="region of interest" description="Disordered" evidence="4">
    <location>
        <begin position="172"/>
        <end position="205"/>
    </location>
</feature>
<dbReference type="GO" id="GO:0006508">
    <property type="term" value="P:proteolysis"/>
    <property type="evidence" value="ECO:0007669"/>
    <property type="project" value="UniProtKB-KW"/>
</dbReference>
<gene>
    <name evidence="6" type="ORF">ZOSMA_11G00580</name>
</gene>